<feature type="compositionally biased region" description="Basic and acidic residues" evidence="1">
    <location>
        <begin position="104"/>
        <end position="120"/>
    </location>
</feature>
<evidence type="ECO:0000313" key="3">
    <source>
        <dbReference type="Proteomes" id="UP000294933"/>
    </source>
</evidence>
<organism evidence="2 3">
    <name type="scientific">Rickenella mellea</name>
    <dbReference type="NCBI Taxonomy" id="50990"/>
    <lineage>
        <taxon>Eukaryota</taxon>
        <taxon>Fungi</taxon>
        <taxon>Dikarya</taxon>
        <taxon>Basidiomycota</taxon>
        <taxon>Agaricomycotina</taxon>
        <taxon>Agaricomycetes</taxon>
        <taxon>Hymenochaetales</taxon>
        <taxon>Rickenellaceae</taxon>
        <taxon>Rickenella</taxon>
    </lineage>
</organism>
<gene>
    <name evidence="2" type="ORF">BD410DRAFT_539042</name>
</gene>
<proteinExistence type="predicted"/>
<keyword evidence="3" id="KW-1185">Reference proteome</keyword>
<dbReference type="EMBL" id="ML170217">
    <property type="protein sequence ID" value="TDL17719.1"/>
    <property type="molecule type" value="Genomic_DNA"/>
</dbReference>
<feature type="compositionally biased region" description="Basic and acidic residues" evidence="1">
    <location>
        <begin position="67"/>
        <end position="81"/>
    </location>
</feature>
<feature type="compositionally biased region" description="Basic and acidic residues" evidence="1">
    <location>
        <begin position="175"/>
        <end position="213"/>
    </location>
</feature>
<feature type="region of interest" description="Disordered" evidence="1">
    <location>
        <begin position="58"/>
        <end position="225"/>
    </location>
</feature>
<feature type="compositionally biased region" description="Basic and acidic residues" evidence="1">
    <location>
        <begin position="150"/>
        <end position="161"/>
    </location>
</feature>
<accession>A0A4Y7PT35</accession>
<feature type="region of interest" description="Disordered" evidence="1">
    <location>
        <begin position="306"/>
        <end position="334"/>
    </location>
</feature>
<protein>
    <submittedName>
        <fullName evidence="2">Uncharacterized protein</fullName>
    </submittedName>
</protein>
<dbReference type="STRING" id="50990.A0A4Y7PT35"/>
<dbReference type="OrthoDB" id="10253254at2759"/>
<evidence type="ECO:0000313" key="2">
    <source>
        <dbReference type="EMBL" id="TDL17719.1"/>
    </source>
</evidence>
<dbReference type="VEuPathDB" id="FungiDB:BD410DRAFT_539042"/>
<feature type="compositionally biased region" description="Acidic residues" evidence="1">
    <location>
        <begin position="162"/>
        <end position="174"/>
    </location>
</feature>
<reference evidence="2 3" key="1">
    <citation type="submission" date="2018-06" db="EMBL/GenBank/DDBJ databases">
        <title>A transcriptomic atlas of mushroom development highlights an independent origin of complex multicellularity.</title>
        <authorList>
            <consortium name="DOE Joint Genome Institute"/>
            <person name="Krizsan K."/>
            <person name="Almasi E."/>
            <person name="Merenyi Z."/>
            <person name="Sahu N."/>
            <person name="Viragh M."/>
            <person name="Koszo T."/>
            <person name="Mondo S."/>
            <person name="Kiss B."/>
            <person name="Balint B."/>
            <person name="Kues U."/>
            <person name="Barry K."/>
            <person name="Hegedus J.C."/>
            <person name="Henrissat B."/>
            <person name="Johnson J."/>
            <person name="Lipzen A."/>
            <person name="Ohm R."/>
            <person name="Nagy I."/>
            <person name="Pangilinan J."/>
            <person name="Yan J."/>
            <person name="Xiong Y."/>
            <person name="Grigoriev I.V."/>
            <person name="Hibbett D.S."/>
            <person name="Nagy L.G."/>
        </authorList>
    </citation>
    <scope>NUCLEOTIDE SEQUENCE [LARGE SCALE GENOMIC DNA]</scope>
    <source>
        <strain evidence="2 3">SZMC22713</strain>
    </source>
</reference>
<evidence type="ECO:0000256" key="1">
    <source>
        <dbReference type="SAM" id="MobiDB-lite"/>
    </source>
</evidence>
<dbReference type="Proteomes" id="UP000294933">
    <property type="component" value="Unassembled WGS sequence"/>
</dbReference>
<dbReference type="AlphaFoldDB" id="A0A4Y7PT35"/>
<name>A0A4Y7PT35_9AGAM</name>
<sequence length="364" mass="42469">MSDLRQYISDNALRIFGLSDKAIVDYVVASALFSSLNAYGLPDNSDSHAFVTNVYSKVPRKSKHKHSSDSARKQAERDAKALRSQQFSLLLDDESGQADAFSPPKKDKGKEKEKEKDRSSRKERHTRKRESDGRDWESDEEEQVRKRRRSDAYSPERRREGDEADGGDLPDEDEDVRRERERMQDLKERDAFAERVKNRDRDKTKKVIEDRSSKGAAAEAAQRRTLADDAAARVAAMPSLRERSRQDYLTKRELQQIELLRKEIADEEALFRGSKISKKERRDLEYKKEVLKLAEDRMKIDDRRRKSLSCTNDTRRRRSRRTSSSRTWTNGRRVKRSTVPSRLVLLTRKRLSMITNTYSTRVKP</sequence>